<dbReference type="Gene3D" id="2.40.160.50">
    <property type="entry name" value="membrane protein fhac: a member of the omp85/tpsb transporter family"/>
    <property type="match status" value="1"/>
</dbReference>
<dbReference type="Pfam" id="PF07244">
    <property type="entry name" value="POTRA"/>
    <property type="match status" value="5"/>
</dbReference>
<dbReference type="OrthoDB" id="9776356at2"/>
<keyword evidence="4 9" id="KW-0732">Signal</keyword>
<dbReference type="EMBL" id="FUWG01000009">
    <property type="protein sequence ID" value="SJZ46523.1"/>
    <property type="molecule type" value="Genomic_DNA"/>
</dbReference>
<sequence length="805" mass="90943">MLSFGKWRKIACVFLACAFCSVSAFSQENSDWYIGKTISQISFEGLRSVKKSEVSGVTGSFIGKPFEDSLYNDILDRLYALGYFEDIEPYAKHDPKSPDKMILVFTVKEHAVISSIEFKGNKKIRNNELKDNVTAKAGDVFLDSAILLDERALRDFYIKKGYSNVRVSYTAEENADGVKVVFHIIEGSGTVITSIKFSGNTVFSERTLKGKISLKEEGFMRDGAFQRASLETDKQTIIAYYLTRGYADARIVDVIQESSINEKKAREEMSLVFIIQEGEQYTFSGLTISGNEIFSTDKLMSFIKLKNGDVFNQTKFQEGLSNLTNLYYENGYMSNEFYPAINKDSERHTIGYSLSIVERSRAHIENIIIKGNTKTKDYVILRELPVKPGDVFSRDKIMAGMRNLYNTQYFSSIVPEPVSGSESNLVDLVITVEEQSTTSLQFGMTFTGIEDPDDFPISLFFKWQNSNLRGLGKTISAGVNASTSDQSVDFSYSQSWLFNKPIQFSESLSLFHSDTSALLANWLASGTLDDDYYYYGYESWGASLSSSVGHRWNPPFAILTVVGGMTNTVTDNLYDQNLYIPIDSGVNKYAERFGLKNSIYASISLDDRDINYDPSTGWFVNQRLAWYGLIPDVEHEFYLRSDTKLESYLKLFDIPVAGGYWNFKAVLAAYTGFSAIFPVPGTLFGSSSKVYIDGMFNGRGWTDIYNDVRGKAMLSNRIELRIPIFTGVIGLDGFFDAVAVKEEPEQMFNDLSIEDFYFSFGPGLRFLVPQFPLHLLFANKFRVKDGDVVWDSKWQFVLSFNMTNK</sequence>
<dbReference type="PIRSF" id="PIRSF006076">
    <property type="entry name" value="OM_assembly_OMP85"/>
    <property type="match status" value="1"/>
</dbReference>
<dbReference type="NCBIfam" id="TIGR03303">
    <property type="entry name" value="OM_YaeT"/>
    <property type="match status" value="1"/>
</dbReference>
<evidence type="ECO:0000313" key="11">
    <source>
        <dbReference type="EMBL" id="SJZ46523.1"/>
    </source>
</evidence>
<dbReference type="GeneID" id="78316641"/>
<keyword evidence="7" id="KW-0998">Cell outer membrane</keyword>
<dbReference type="PROSITE" id="PS51779">
    <property type="entry name" value="POTRA"/>
    <property type="match status" value="4"/>
</dbReference>
<keyword evidence="6" id="KW-0472">Membrane</keyword>
<dbReference type="RefSeq" id="WP_078933255.1">
    <property type="nucleotide sequence ID" value="NZ_FUWG01000009.1"/>
</dbReference>
<evidence type="ECO:0000313" key="12">
    <source>
        <dbReference type="Proteomes" id="UP000190423"/>
    </source>
</evidence>
<dbReference type="PANTHER" id="PTHR12815">
    <property type="entry name" value="SORTING AND ASSEMBLY MACHINERY SAMM50 PROTEIN FAMILY MEMBER"/>
    <property type="match status" value="1"/>
</dbReference>
<evidence type="ECO:0000256" key="9">
    <source>
        <dbReference type="SAM" id="SignalP"/>
    </source>
</evidence>
<evidence type="ECO:0000256" key="3">
    <source>
        <dbReference type="ARBA" id="ARBA00022692"/>
    </source>
</evidence>
<comment type="subcellular location">
    <subcellularLocation>
        <location evidence="1">Membrane</location>
    </subcellularLocation>
</comment>
<keyword evidence="5" id="KW-0677">Repeat</keyword>
<reference evidence="11 12" key="1">
    <citation type="submission" date="2017-02" db="EMBL/GenBank/DDBJ databases">
        <authorList>
            <person name="Peterson S.W."/>
        </authorList>
    </citation>
    <scope>NUCLEOTIDE SEQUENCE [LARGE SCALE GENOMIC DNA]</scope>
    <source>
        <strain evidence="11 12">ATCC BAA-908</strain>
    </source>
</reference>
<feature type="chain" id="PRO_5010527897" description="Outer membrane protein assembly factor BamA" evidence="9">
    <location>
        <begin position="27"/>
        <end position="805"/>
    </location>
</feature>
<feature type="domain" description="POTRA" evidence="10">
    <location>
        <begin position="281"/>
        <end position="359"/>
    </location>
</feature>
<keyword evidence="12" id="KW-1185">Reference proteome</keyword>
<dbReference type="Proteomes" id="UP000190423">
    <property type="component" value="Unassembled WGS sequence"/>
</dbReference>
<dbReference type="InterPro" id="IPR034746">
    <property type="entry name" value="POTRA"/>
</dbReference>
<keyword evidence="3" id="KW-0812">Transmembrane</keyword>
<gene>
    <name evidence="11" type="ORF">SAMN02745149_01344</name>
</gene>
<dbReference type="Gene3D" id="3.10.20.310">
    <property type="entry name" value="membrane protein fhac"/>
    <property type="match status" value="5"/>
</dbReference>
<dbReference type="InterPro" id="IPR000184">
    <property type="entry name" value="Bac_surfAg_D15"/>
</dbReference>
<dbReference type="GO" id="GO:0071709">
    <property type="term" value="P:membrane assembly"/>
    <property type="evidence" value="ECO:0007669"/>
    <property type="project" value="InterPro"/>
</dbReference>
<feature type="signal peptide" evidence="9">
    <location>
        <begin position="1"/>
        <end position="26"/>
    </location>
</feature>
<keyword evidence="2" id="KW-1134">Transmembrane beta strand</keyword>
<evidence type="ECO:0000256" key="2">
    <source>
        <dbReference type="ARBA" id="ARBA00022452"/>
    </source>
</evidence>
<dbReference type="InterPro" id="IPR039910">
    <property type="entry name" value="D15-like"/>
</dbReference>
<dbReference type="InterPro" id="IPR023707">
    <property type="entry name" value="OM_assembly_BamA"/>
</dbReference>
<evidence type="ECO:0000259" key="10">
    <source>
        <dbReference type="PROSITE" id="PS51779"/>
    </source>
</evidence>
<protein>
    <recommendedName>
        <fullName evidence="8">Outer membrane protein assembly factor BamA</fullName>
    </recommendedName>
</protein>
<evidence type="ECO:0000256" key="8">
    <source>
        <dbReference type="NCBIfam" id="TIGR03303"/>
    </source>
</evidence>
<organism evidence="11 12">
    <name type="scientific">Treponema porcinum</name>
    <dbReference type="NCBI Taxonomy" id="261392"/>
    <lineage>
        <taxon>Bacteria</taxon>
        <taxon>Pseudomonadati</taxon>
        <taxon>Spirochaetota</taxon>
        <taxon>Spirochaetia</taxon>
        <taxon>Spirochaetales</taxon>
        <taxon>Treponemataceae</taxon>
        <taxon>Treponema</taxon>
    </lineage>
</organism>
<dbReference type="Pfam" id="PF01103">
    <property type="entry name" value="Omp85"/>
    <property type="match status" value="1"/>
</dbReference>
<feature type="domain" description="POTRA" evidence="10">
    <location>
        <begin position="362"/>
        <end position="435"/>
    </location>
</feature>
<evidence type="ECO:0000256" key="1">
    <source>
        <dbReference type="ARBA" id="ARBA00004370"/>
    </source>
</evidence>
<dbReference type="AlphaFoldDB" id="A0A1T4KVY7"/>
<evidence type="ECO:0000256" key="5">
    <source>
        <dbReference type="ARBA" id="ARBA00022737"/>
    </source>
</evidence>
<dbReference type="STRING" id="261392.SAMN02745149_01344"/>
<accession>A0A1T4KVY7</accession>
<proteinExistence type="predicted"/>
<dbReference type="InterPro" id="IPR010827">
    <property type="entry name" value="BamA/TamA_POTRA"/>
</dbReference>
<evidence type="ECO:0000256" key="6">
    <source>
        <dbReference type="ARBA" id="ARBA00023136"/>
    </source>
</evidence>
<dbReference type="PANTHER" id="PTHR12815:SF47">
    <property type="entry name" value="TRANSLOCATION AND ASSEMBLY MODULE SUBUNIT TAMA"/>
    <property type="match status" value="1"/>
</dbReference>
<evidence type="ECO:0000256" key="7">
    <source>
        <dbReference type="ARBA" id="ARBA00023237"/>
    </source>
</evidence>
<name>A0A1T4KVY7_TREPO</name>
<dbReference type="GO" id="GO:0009279">
    <property type="term" value="C:cell outer membrane"/>
    <property type="evidence" value="ECO:0007669"/>
    <property type="project" value="UniProtKB-UniRule"/>
</dbReference>
<feature type="domain" description="POTRA" evidence="10">
    <location>
        <begin position="190"/>
        <end position="278"/>
    </location>
</feature>
<evidence type="ECO:0000256" key="4">
    <source>
        <dbReference type="ARBA" id="ARBA00022729"/>
    </source>
</evidence>
<feature type="domain" description="POTRA" evidence="10">
    <location>
        <begin position="111"/>
        <end position="187"/>
    </location>
</feature>